<keyword evidence="3" id="KW-0611">Plant defense</keyword>
<dbReference type="Pfam" id="PF25019">
    <property type="entry name" value="LRR_R13L1-DRL21"/>
    <property type="match status" value="1"/>
</dbReference>
<dbReference type="Pfam" id="PF23559">
    <property type="entry name" value="WHD_DRP"/>
    <property type="match status" value="1"/>
</dbReference>
<dbReference type="EMBL" id="JBCGBO010000003">
    <property type="protein sequence ID" value="KAK9214239.1"/>
    <property type="molecule type" value="Genomic_DNA"/>
</dbReference>
<dbReference type="InterPro" id="IPR036388">
    <property type="entry name" value="WH-like_DNA-bd_sf"/>
</dbReference>
<dbReference type="InterPro" id="IPR041118">
    <property type="entry name" value="Rx_N"/>
</dbReference>
<feature type="domain" description="Disease resistance protein winged helix" evidence="5">
    <location>
        <begin position="231"/>
        <end position="302"/>
    </location>
</feature>
<gene>
    <name evidence="7" type="ORF">WN944_006227</name>
</gene>
<dbReference type="InterPro" id="IPR058922">
    <property type="entry name" value="WHD_DRP"/>
</dbReference>
<feature type="domain" description="Disease resistance N-terminal" evidence="4">
    <location>
        <begin position="5"/>
        <end position="96"/>
    </location>
</feature>
<keyword evidence="2" id="KW-0547">Nucleotide-binding</keyword>
<name>A0AAP0MKY9_9ROSI</name>
<evidence type="ECO:0000259" key="6">
    <source>
        <dbReference type="Pfam" id="PF25019"/>
    </source>
</evidence>
<reference evidence="7 8" key="1">
    <citation type="submission" date="2024-05" db="EMBL/GenBank/DDBJ databases">
        <title>Haplotype-resolved chromosome-level genome assembly of Huyou (Citrus changshanensis).</title>
        <authorList>
            <person name="Miao C."/>
            <person name="Chen W."/>
            <person name="Wu Y."/>
            <person name="Wang L."/>
            <person name="Zhao S."/>
            <person name="Grierson D."/>
            <person name="Xu C."/>
            <person name="Chen K."/>
        </authorList>
    </citation>
    <scope>NUCLEOTIDE SEQUENCE [LARGE SCALE GENOMIC DNA]</scope>
    <source>
        <strain evidence="7">01-14</strain>
        <tissue evidence="7">Leaf</tissue>
    </source>
</reference>
<evidence type="ECO:0000259" key="5">
    <source>
        <dbReference type="Pfam" id="PF23559"/>
    </source>
</evidence>
<dbReference type="SUPFAM" id="SSF52058">
    <property type="entry name" value="L domain-like"/>
    <property type="match status" value="1"/>
</dbReference>
<sequence>MVEAIVSIALELLNSSMAVVGGIIDRQELKKLKENFEAIHSMLLDTEEQTETMEQPRGRVLWVQKLKEASYDLEDVLDELITSRLKLKIECAEKIDKKKNKVRCLCFGFKQVFLRCGTAFKIKAINKRLDDIIAIKKHMFNFTSLLDESEKSKLLYESSKVQEGGIGIKTILHKFGNLLCLRRARKERGSSSLDIEMGKLNELENDPLAPLLLSYNDFPPMIKLCFLYCAVFSKGYNIEKDELIKLWMAQGYIRPIGNKEMEVIGQEYFDYLATRSFFQKFDKDDEDNVTRCKMSDAVHDFAQFLTKHEYFSIEADGSEESLTKTSLEKFRHSILVLGRRASFPVSIFKAKKLRSLLIHSEFEVSFHVLQGLFDYLTCLRALKITGKVSWGQNSIYAIPKEIEKLVHLRYLKLSLLMREELPDIVCELFNLQTLEVEHCPRLKRLPQGIGKLVNLRHLICYYSNLDYMPKGFERLTCLRTLTVFVVSGGKYSGKACNIEGLRHLNHLGGVFRITGLGNVTDVDEAENAELEKKRNVVDLGLWFDKDEEGEEADHEEIIEALKPHSNLVALDILGFKGKITFPKWIMSLNNLKSLHLRSCEKCEILPPLGKLPSLETLYIAGMSGKRVGDEFFGIGSDCNIAFPKLKFLRVVDMFEWEEWGFGITRSNVKEDVMVMPCLNYLDIQFCFKLKALPGYLLEITALEKLEILCCPILEQRYRKGTGEDWSNVAHVPTITINRQYVQGGVPEVEIFTWEEIISDDDERHKR</sequence>
<proteinExistence type="predicted"/>
<evidence type="ECO:0008006" key="9">
    <source>
        <dbReference type="Google" id="ProtNLM"/>
    </source>
</evidence>
<evidence type="ECO:0000256" key="3">
    <source>
        <dbReference type="ARBA" id="ARBA00022821"/>
    </source>
</evidence>
<dbReference type="GO" id="GO:0000166">
    <property type="term" value="F:nucleotide binding"/>
    <property type="evidence" value="ECO:0007669"/>
    <property type="project" value="UniProtKB-KW"/>
</dbReference>
<evidence type="ECO:0000256" key="2">
    <source>
        <dbReference type="ARBA" id="ARBA00022741"/>
    </source>
</evidence>
<dbReference type="InterPro" id="IPR056789">
    <property type="entry name" value="LRR_R13L1-DRL21"/>
</dbReference>
<organism evidence="7 8">
    <name type="scientific">Citrus x changshan-huyou</name>
    <dbReference type="NCBI Taxonomy" id="2935761"/>
    <lineage>
        <taxon>Eukaryota</taxon>
        <taxon>Viridiplantae</taxon>
        <taxon>Streptophyta</taxon>
        <taxon>Embryophyta</taxon>
        <taxon>Tracheophyta</taxon>
        <taxon>Spermatophyta</taxon>
        <taxon>Magnoliopsida</taxon>
        <taxon>eudicotyledons</taxon>
        <taxon>Gunneridae</taxon>
        <taxon>Pentapetalae</taxon>
        <taxon>rosids</taxon>
        <taxon>malvids</taxon>
        <taxon>Sapindales</taxon>
        <taxon>Rutaceae</taxon>
        <taxon>Aurantioideae</taxon>
        <taxon>Citrus</taxon>
    </lineage>
</organism>
<dbReference type="Gene3D" id="3.80.10.10">
    <property type="entry name" value="Ribonuclease Inhibitor"/>
    <property type="match status" value="1"/>
</dbReference>
<evidence type="ECO:0000259" key="4">
    <source>
        <dbReference type="Pfam" id="PF18052"/>
    </source>
</evidence>
<dbReference type="AlphaFoldDB" id="A0AAP0MKY9"/>
<keyword evidence="1" id="KW-0677">Repeat</keyword>
<evidence type="ECO:0000313" key="7">
    <source>
        <dbReference type="EMBL" id="KAK9214239.1"/>
    </source>
</evidence>
<dbReference type="Pfam" id="PF18052">
    <property type="entry name" value="Rx_N"/>
    <property type="match status" value="1"/>
</dbReference>
<dbReference type="PANTHER" id="PTHR47186">
    <property type="entry name" value="LEUCINE-RICH REPEAT-CONTAINING PROTEIN 57"/>
    <property type="match status" value="1"/>
</dbReference>
<accession>A0AAP0MKY9</accession>
<dbReference type="FunFam" id="1.10.10.10:FF:000322">
    <property type="entry name" value="Probable disease resistance protein At1g63360"/>
    <property type="match status" value="1"/>
</dbReference>
<comment type="caution">
    <text evidence="7">The sequence shown here is derived from an EMBL/GenBank/DDBJ whole genome shotgun (WGS) entry which is preliminary data.</text>
</comment>
<dbReference type="InterPro" id="IPR032675">
    <property type="entry name" value="LRR_dom_sf"/>
</dbReference>
<evidence type="ECO:0000256" key="1">
    <source>
        <dbReference type="ARBA" id="ARBA00022737"/>
    </source>
</evidence>
<keyword evidence="8" id="KW-1185">Reference proteome</keyword>
<dbReference type="Gene3D" id="1.20.5.4130">
    <property type="match status" value="1"/>
</dbReference>
<dbReference type="Gene3D" id="1.10.10.10">
    <property type="entry name" value="Winged helix-like DNA-binding domain superfamily/Winged helix DNA-binding domain"/>
    <property type="match status" value="1"/>
</dbReference>
<dbReference type="Proteomes" id="UP001428341">
    <property type="component" value="Unassembled WGS sequence"/>
</dbReference>
<dbReference type="GO" id="GO:0006952">
    <property type="term" value="P:defense response"/>
    <property type="evidence" value="ECO:0007669"/>
    <property type="project" value="UniProtKB-KW"/>
</dbReference>
<protein>
    <recommendedName>
        <fullName evidence="9">Rx N-terminal domain-containing protein</fullName>
    </recommendedName>
</protein>
<evidence type="ECO:0000313" key="8">
    <source>
        <dbReference type="Proteomes" id="UP001428341"/>
    </source>
</evidence>
<dbReference type="PANTHER" id="PTHR47186:SF30">
    <property type="entry name" value="EF-HAND DOMAIN-CONTAINING PROTEIN"/>
    <property type="match status" value="1"/>
</dbReference>
<feature type="domain" description="R13L1/DRL21-like LRR repeat region" evidence="6">
    <location>
        <begin position="498"/>
        <end position="622"/>
    </location>
</feature>